<evidence type="ECO:0000256" key="3">
    <source>
        <dbReference type="ARBA" id="ARBA00022448"/>
    </source>
</evidence>
<feature type="transmembrane region" description="Helical" evidence="9">
    <location>
        <begin position="99"/>
        <end position="116"/>
    </location>
</feature>
<evidence type="ECO:0000256" key="4">
    <source>
        <dbReference type="ARBA" id="ARBA00022692"/>
    </source>
</evidence>
<dbReference type="OMA" id="NNLERTD"/>
<evidence type="ECO:0000313" key="10">
    <source>
        <dbReference type="EMBL" id="KMZ56902.1"/>
    </source>
</evidence>
<keyword evidence="4 9" id="KW-0812">Transmembrane</keyword>
<dbReference type="GO" id="GO:0009705">
    <property type="term" value="C:plant-type vacuole membrane"/>
    <property type="evidence" value="ECO:0000318"/>
    <property type="project" value="GO_Central"/>
</dbReference>
<keyword evidence="3" id="KW-0813">Transport</keyword>
<evidence type="ECO:0008006" key="12">
    <source>
        <dbReference type="Google" id="ProtNLM"/>
    </source>
</evidence>
<feature type="transmembrane region" description="Helical" evidence="9">
    <location>
        <begin position="186"/>
        <end position="209"/>
    </location>
</feature>
<dbReference type="PANTHER" id="PTHR31086">
    <property type="entry name" value="ALUMINUM-ACTIVATED MALATE TRANSPORTER 10"/>
    <property type="match status" value="1"/>
</dbReference>
<dbReference type="AlphaFoldDB" id="A0A0K9NLE3"/>
<proteinExistence type="inferred from homology"/>
<dbReference type="GO" id="GO:0034220">
    <property type="term" value="P:monoatomic ion transmembrane transport"/>
    <property type="evidence" value="ECO:0007669"/>
    <property type="project" value="UniProtKB-KW"/>
</dbReference>
<keyword evidence="5 9" id="KW-1133">Transmembrane helix</keyword>
<sequence length="432" mass="48323">MSPTCRVDSVILTVDAGQQTTSKRGWHPLNHLEHLLGWEDARRLIHGMKVGISIVLVSLLYILDALHDRLGDNSMWAIVTVVVMFRFTSGATIQKGLNRCVGTICGGGMGIMLVLWPHRFNIGEQGRLTITASGLFIICTAASYFRMIPCVKKKYDHGVMFFIMIFSLVSVFGVRNDDIVKQANDLLASIFIGITISIIVNVLVFPVWAADQLHASLDSNLNCLASSIEENVKEYFRPIADKLEGRRSQDNFKGCKSVIYSKATDESMIKFAKWECRIGRFGLKHCWDDYLVIGNLISDLAIFVLSLRSCRKSKYPAHSVSLVEEIKTQCEAIGNSVGSIMRKLGDHLIKRTRCDASDHIGSLEYHSHELTKLICHLDIKLSAIQANNSQTLGFAQTTQFMLILGNIIDRLEELLIKVEKLEISSASRKTFL</sequence>
<reference evidence="11" key="1">
    <citation type="journal article" date="2016" name="Nature">
        <title>The genome of the seagrass Zostera marina reveals angiosperm adaptation to the sea.</title>
        <authorList>
            <person name="Olsen J.L."/>
            <person name="Rouze P."/>
            <person name="Verhelst B."/>
            <person name="Lin Y.-C."/>
            <person name="Bayer T."/>
            <person name="Collen J."/>
            <person name="Dattolo E."/>
            <person name="De Paoli E."/>
            <person name="Dittami S."/>
            <person name="Maumus F."/>
            <person name="Michel G."/>
            <person name="Kersting A."/>
            <person name="Lauritano C."/>
            <person name="Lohaus R."/>
            <person name="Toepel M."/>
            <person name="Tonon T."/>
            <person name="Vanneste K."/>
            <person name="Amirebrahimi M."/>
            <person name="Brakel J."/>
            <person name="Bostroem C."/>
            <person name="Chovatia M."/>
            <person name="Grimwood J."/>
            <person name="Jenkins J.W."/>
            <person name="Jueterbock A."/>
            <person name="Mraz A."/>
            <person name="Stam W.T."/>
            <person name="Tice H."/>
            <person name="Bornberg-Bauer E."/>
            <person name="Green P.J."/>
            <person name="Pearson G.A."/>
            <person name="Procaccini G."/>
            <person name="Duarte C.M."/>
            <person name="Schmutz J."/>
            <person name="Reusch T.B.H."/>
            <person name="Van de Peer Y."/>
        </authorList>
    </citation>
    <scope>NUCLEOTIDE SEQUENCE [LARGE SCALE GENOMIC DNA]</scope>
    <source>
        <strain evidence="11">cv. Finnish</strain>
    </source>
</reference>
<evidence type="ECO:0000256" key="6">
    <source>
        <dbReference type="ARBA" id="ARBA00023065"/>
    </source>
</evidence>
<accession>A0A0K9NLE3</accession>
<gene>
    <name evidence="10" type="ORF">ZOSMA_8G00460</name>
</gene>
<dbReference type="InterPro" id="IPR020966">
    <property type="entry name" value="ALMT"/>
</dbReference>
<name>A0A0K9NLE3_ZOSMR</name>
<evidence type="ECO:0000256" key="8">
    <source>
        <dbReference type="ARBA" id="ARBA00023303"/>
    </source>
</evidence>
<evidence type="ECO:0000256" key="2">
    <source>
        <dbReference type="ARBA" id="ARBA00007079"/>
    </source>
</evidence>
<keyword evidence="7 9" id="KW-0472">Membrane</keyword>
<protein>
    <recommendedName>
        <fullName evidence="12">Aluminum-activated malate transporter</fullName>
    </recommendedName>
</protein>
<evidence type="ECO:0000256" key="7">
    <source>
        <dbReference type="ARBA" id="ARBA00023136"/>
    </source>
</evidence>
<dbReference type="Proteomes" id="UP000036987">
    <property type="component" value="Unassembled WGS sequence"/>
</dbReference>
<keyword evidence="6" id="KW-0406">Ion transport</keyword>
<organism evidence="10 11">
    <name type="scientific">Zostera marina</name>
    <name type="common">Eelgrass</name>
    <dbReference type="NCBI Taxonomy" id="29655"/>
    <lineage>
        <taxon>Eukaryota</taxon>
        <taxon>Viridiplantae</taxon>
        <taxon>Streptophyta</taxon>
        <taxon>Embryophyta</taxon>
        <taxon>Tracheophyta</taxon>
        <taxon>Spermatophyta</taxon>
        <taxon>Magnoliopsida</taxon>
        <taxon>Liliopsida</taxon>
        <taxon>Zosteraceae</taxon>
        <taxon>Zostera</taxon>
    </lineage>
</organism>
<keyword evidence="11" id="KW-1185">Reference proteome</keyword>
<feature type="transmembrane region" description="Helical" evidence="9">
    <location>
        <begin position="128"/>
        <end position="145"/>
    </location>
</feature>
<dbReference type="Pfam" id="PF11744">
    <property type="entry name" value="ALMT"/>
    <property type="match status" value="1"/>
</dbReference>
<evidence type="ECO:0000256" key="9">
    <source>
        <dbReference type="SAM" id="Phobius"/>
    </source>
</evidence>
<feature type="transmembrane region" description="Helical" evidence="9">
    <location>
        <begin position="75"/>
        <end position="93"/>
    </location>
</feature>
<comment type="similarity">
    <text evidence="2">Belongs to the aromatic acid exporter (TC 2.A.85) family.</text>
</comment>
<comment type="subcellular location">
    <subcellularLocation>
        <location evidence="1">Membrane</location>
        <topology evidence="1">Multi-pass membrane protein</topology>
    </subcellularLocation>
</comment>
<feature type="transmembrane region" description="Helical" evidence="9">
    <location>
        <begin position="157"/>
        <end position="174"/>
    </location>
</feature>
<dbReference type="OrthoDB" id="68611at2759"/>
<feature type="transmembrane region" description="Helical" evidence="9">
    <location>
        <begin position="44"/>
        <end position="63"/>
    </location>
</feature>
<evidence type="ECO:0000313" key="11">
    <source>
        <dbReference type="Proteomes" id="UP000036987"/>
    </source>
</evidence>
<evidence type="ECO:0000256" key="1">
    <source>
        <dbReference type="ARBA" id="ARBA00004141"/>
    </source>
</evidence>
<dbReference type="EMBL" id="LFYR01002110">
    <property type="protein sequence ID" value="KMZ56902.1"/>
    <property type="molecule type" value="Genomic_DNA"/>
</dbReference>
<evidence type="ECO:0000256" key="5">
    <source>
        <dbReference type="ARBA" id="ARBA00022989"/>
    </source>
</evidence>
<dbReference type="GO" id="GO:0015743">
    <property type="term" value="P:malate transport"/>
    <property type="evidence" value="ECO:0007669"/>
    <property type="project" value="InterPro"/>
</dbReference>
<dbReference type="STRING" id="29655.A0A0K9NLE3"/>
<comment type="caution">
    <text evidence="10">The sequence shown here is derived from an EMBL/GenBank/DDBJ whole genome shotgun (WGS) entry which is preliminary data.</text>
</comment>
<keyword evidence="8" id="KW-0407">Ion channel</keyword>